<dbReference type="GO" id="GO:0000166">
    <property type="term" value="F:nucleotide binding"/>
    <property type="evidence" value="ECO:0007669"/>
    <property type="project" value="InterPro"/>
</dbReference>
<dbReference type="AlphaFoldDB" id="W9QXN0"/>
<dbReference type="SUPFAM" id="SSF47819">
    <property type="entry name" value="HRDC-like"/>
    <property type="match status" value="1"/>
</dbReference>
<dbReference type="Pfam" id="PF14493">
    <property type="entry name" value="HTH_40"/>
    <property type="match status" value="1"/>
</dbReference>
<dbReference type="eggNOG" id="KOG0351">
    <property type="taxonomic scope" value="Eukaryota"/>
</dbReference>
<proteinExistence type="predicted"/>
<dbReference type="EMBL" id="KE344347">
    <property type="protein sequence ID" value="EXB57580.1"/>
    <property type="molecule type" value="Genomic_DNA"/>
</dbReference>
<keyword evidence="3" id="KW-1185">Reference proteome</keyword>
<protein>
    <recommendedName>
        <fullName evidence="1">HRDC domain-containing protein</fullName>
    </recommendedName>
</protein>
<dbReference type="Pfam" id="PF00570">
    <property type="entry name" value="HRDC"/>
    <property type="match status" value="1"/>
</dbReference>
<sequence length="342" mass="38564">MKLAKHIGTAPYAICGDQAVKRIALTRPSTKARIANIDGINQHFLMKYGDHFLQIIKHQSQQLNLFLDGEATVQTATTRNVYPTPSQPNQQRKLTPAKFDAWKMWHEDGLSIQKIANFPGRSAPIKEQTVIEYILEAAQEGFAMDWTRLCNEIGLTHEMFLDIQTAILKVGSREKLKPIKNELPEDISYTQIKVYLTIQNRGISAESILSDPNAEERVNKAQDSQQDSINACKETPCESKNANHLAGFQLENIEEIDSVLSAEDLLANKRQRLTEPMEESSVPLKATESSVLSWLKNCNEGVTLSDIVEHFSGSSEEFITDLVDSLEAEFLIYRKKNVYKLV</sequence>
<dbReference type="Proteomes" id="UP000030645">
    <property type="component" value="Unassembled WGS sequence"/>
</dbReference>
<reference evidence="3" key="1">
    <citation type="submission" date="2013-01" db="EMBL/GenBank/DDBJ databases">
        <title>Draft Genome Sequence of a Mulberry Tree, Morus notabilis C.K. Schneid.</title>
        <authorList>
            <person name="He N."/>
            <person name="Zhao S."/>
        </authorList>
    </citation>
    <scope>NUCLEOTIDE SEQUENCE</scope>
</reference>
<accession>W9QXN0</accession>
<dbReference type="InterPro" id="IPR010997">
    <property type="entry name" value="HRDC-like_sf"/>
</dbReference>
<evidence type="ECO:0000313" key="3">
    <source>
        <dbReference type="Proteomes" id="UP000030645"/>
    </source>
</evidence>
<dbReference type="InterPro" id="IPR029491">
    <property type="entry name" value="Helicase_HTH"/>
</dbReference>
<dbReference type="GO" id="GO:0003676">
    <property type="term" value="F:nucleic acid binding"/>
    <property type="evidence" value="ECO:0007669"/>
    <property type="project" value="InterPro"/>
</dbReference>
<name>W9QXN0_9ROSA</name>
<feature type="domain" description="HRDC" evidence="1">
    <location>
        <begin position="1"/>
        <end position="66"/>
    </location>
</feature>
<organism evidence="2 3">
    <name type="scientific">Morus notabilis</name>
    <dbReference type="NCBI Taxonomy" id="981085"/>
    <lineage>
        <taxon>Eukaryota</taxon>
        <taxon>Viridiplantae</taxon>
        <taxon>Streptophyta</taxon>
        <taxon>Embryophyta</taxon>
        <taxon>Tracheophyta</taxon>
        <taxon>Spermatophyta</taxon>
        <taxon>Magnoliopsida</taxon>
        <taxon>eudicotyledons</taxon>
        <taxon>Gunneridae</taxon>
        <taxon>Pentapetalae</taxon>
        <taxon>rosids</taxon>
        <taxon>fabids</taxon>
        <taxon>Rosales</taxon>
        <taxon>Moraceae</taxon>
        <taxon>Moreae</taxon>
        <taxon>Morus</taxon>
    </lineage>
</organism>
<dbReference type="InterPro" id="IPR044876">
    <property type="entry name" value="HRDC_dom_sf"/>
</dbReference>
<dbReference type="Gene3D" id="1.10.150.80">
    <property type="entry name" value="HRDC domain"/>
    <property type="match status" value="1"/>
</dbReference>
<gene>
    <name evidence="2" type="ORF">L484_022687</name>
</gene>
<dbReference type="STRING" id="981085.W9QXN0"/>
<dbReference type="PROSITE" id="PS50967">
    <property type="entry name" value="HRDC"/>
    <property type="match status" value="1"/>
</dbReference>
<dbReference type="InterPro" id="IPR002121">
    <property type="entry name" value="HRDC_dom"/>
</dbReference>
<evidence type="ECO:0000259" key="1">
    <source>
        <dbReference type="PROSITE" id="PS50967"/>
    </source>
</evidence>
<evidence type="ECO:0000313" key="2">
    <source>
        <dbReference type="EMBL" id="EXB57580.1"/>
    </source>
</evidence>